<comment type="subcellular location">
    <subcellularLocation>
        <location evidence="3">Cytoplasm</location>
    </subcellularLocation>
</comment>
<accession>A0ABU3VQK0</accession>
<name>A0ABU3VQK0_9EURY</name>
<evidence type="ECO:0000256" key="2">
    <source>
        <dbReference type="ARBA" id="ARBA00023186"/>
    </source>
</evidence>
<gene>
    <name evidence="3 5" type="primary">grpE</name>
    <name evidence="5" type="ORF">MmiAt1_12880</name>
</gene>
<dbReference type="Proteomes" id="UP001272052">
    <property type="component" value="Unassembled WGS sequence"/>
</dbReference>
<evidence type="ECO:0000313" key="5">
    <source>
        <dbReference type="EMBL" id="MDV0445694.1"/>
    </source>
</evidence>
<keyword evidence="3" id="KW-0963">Cytoplasm</keyword>
<dbReference type="PANTHER" id="PTHR21237:SF23">
    <property type="entry name" value="GRPE PROTEIN HOMOLOG, MITOCHONDRIAL"/>
    <property type="match status" value="1"/>
</dbReference>
<dbReference type="InterPro" id="IPR000740">
    <property type="entry name" value="GrpE"/>
</dbReference>
<dbReference type="Gene3D" id="3.90.20.20">
    <property type="match status" value="1"/>
</dbReference>
<sequence>MNHTKYENEVCAETDSAESCDDSAFMSECIPEEDGGTTLEDGAANAGPCASEKSGALADENAVLLKRVEDLTSAYLTLAADFENYKKRTQKHMEDVKKFASEPLMIDMIEVADNFERAIVSAEKETADKESLMEGVKNTYRQFMTLLESHGLSKISSDPGTEFDPHLHESVAQIPTAEFPDETIMEVFKPGYTLNAKVIRPAAVTVSTEPDE</sequence>
<evidence type="ECO:0000256" key="4">
    <source>
        <dbReference type="RuleBase" id="RU004478"/>
    </source>
</evidence>
<keyword evidence="3" id="KW-0346">Stress response</keyword>
<dbReference type="InterPro" id="IPR013805">
    <property type="entry name" value="GrpE_CC"/>
</dbReference>
<dbReference type="EMBL" id="JAWDKC010000021">
    <property type="protein sequence ID" value="MDV0445694.1"/>
    <property type="molecule type" value="Genomic_DNA"/>
</dbReference>
<proteinExistence type="inferred from homology"/>
<evidence type="ECO:0000256" key="3">
    <source>
        <dbReference type="HAMAP-Rule" id="MF_01151"/>
    </source>
</evidence>
<comment type="similarity">
    <text evidence="1 3 4">Belongs to the GrpE family.</text>
</comment>
<dbReference type="SUPFAM" id="SSF51064">
    <property type="entry name" value="Head domain of nucleotide exchange factor GrpE"/>
    <property type="match status" value="1"/>
</dbReference>
<evidence type="ECO:0000256" key="1">
    <source>
        <dbReference type="ARBA" id="ARBA00009054"/>
    </source>
</evidence>
<dbReference type="CDD" id="cd00446">
    <property type="entry name" value="GrpE"/>
    <property type="match status" value="1"/>
</dbReference>
<reference evidence="5 6" key="1">
    <citation type="submission" date="2023-06" db="EMBL/GenBank/DDBJ databases">
        <title>Genome sequence of Methanimicrococcus sp. At1.</title>
        <authorList>
            <person name="Protasov E."/>
            <person name="Platt K."/>
            <person name="Poehlein A."/>
            <person name="Daniel R."/>
            <person name="Brune A."/>
        </authorList>
    </citation>
    <scope>NUCLEOTIDE SEQUENCE [LARGE SCALE GENOMIC DNA]</scope>
    <source>
        <strain evidence="5 6">At1</strain>
    </source>
</reference>
<organism evidence="5 6">
    <name type="scientific">Methanimicrococcus hacksteinii</name>
    <dbReference type="NCBI Taxonomy" id="3028293"/>
    <lineage>
        <taxon>Archaea</taxon>
        <taxon>Methanobacteriati</taxon>
        <taxon>Methanobacteriota</taxon>
        <taxon>Stenosarchaea group</taxon>
        <taxon>Methanomicrobia</taxon>
        <taxon>Methanosarcinales</taxon>
        <taxon>Methanosarcinaceae</taxon>
        <taxon>Methanimicrococcus</taxon>
    </lineage>
</organism>
<evidence type="ECO:0000313" key="6">
    <source>
        <dbReference type="Proteomes" id="UP001272052"/>
    </source>
</evidence>
<protein>
    <recommendedName>
        <fullName evidence="3">Protein GrpE</fullName>
    </recommendedName>
    <alternativeName>
        <fullName evidence="3">HSP-70 cofactor</fullName>
    </alternativeName>
</protein>
<keyword evidence="2 3" id="KW-0143">Chaperone</keyword>
<dbReference type="HAMAP" id="MF_01151">
    <property type="entry name" value="GrpE"/>
    <property type="match status" value="1"/>
</dbReference>
<comment type="function">
    <text evidence="3">Participates actively in the response to hyperosmotic and heat shock by preventing the aggregation of stress-denatured proteins, in association with DnaK and GrpE. It is the nucleotide exchange factor for DnaK and may function as a thermosensor. Unfolded proteins bind initially to DnaJ; upon interaction with the DnaJ-bound protein, DnaK hydrolyzes its bound ATP, resulting in the formation of a stable complex. GrpE releases ADP from DnaK; ATP binding to DnaK triggers the release of the substrate protein, thus completing the reaction cycle. Several rounds of ATP-dependent interactions between DnaJ, DnaK and GrpE are required for fully efficient folding.</text>
</comment>
<dbReference type="Pfam" id="PF01025">
    <property type="entry name" value="GrpE"/>
    <property type="match status" value="1"/>
</dbReference>
<dbReference type="InterPro" id="IPR009012">
    <property type="entry name" value="GrpE_head"/>
</dbReference>
<dbReference type="Gene3D" id="2.30.22.10">
    <property type="entry name" value="Head domain of nucleotide exchange factor GrpE"/>
    <property type="match status" value="1"/>
</dbReference>
<keyword evidence="6" id="KW-1185">Reference proteome</keyword>
<comment type="subunit">
    <text evidence="3">Homodimer.</text>
</comment>
<comment type="caution">
    <text evidence="5">The sequence shown here is derived from an EMBL/GenBank/DDBJ whole genome shotgun (WGS) entry which is preliminary data.</text>
</comment>
<dbReference type="SUPFAM" id="SSF58014">
    <property type="entry name" value="Coiled-coil domain of nucleotide exchange factor GrpE"/>
    <property type="match status" value="1"/>
</dbReference>
<dbReference type="RefSeq" id="WP_318786120.1">
    <property type="nucleotide sequence ID" value="NZ_JAWDKC010000021.1"/>
</dbReference>
<dbReference type="PRINTS" id="PR00773">
    <property type="entry name" value="GRPEPROTEIN"/>
</dbReference>
<dbReference type="PANTHER" id="PTHR21237">
    <property type="entry name" value="GRPE PROTEIN"/>
    <property type="match status" value="1"/>
</dbReference>